<accession>A0A1R3KXP4</accession>
<organism evidence="1 2">
    <name type="scientific">Corchorus olitorius</name>
    <dbReference type="NCBI Taxonomy" id="93759"/>
    <lineage>
        <taxon>Eukaryota</taxon>
        <taxon>Viridiplantae</taxon>
        <taxon>Streptophyta</taxon>
        <taxon>Embryophyta</taxon>
        <taxon>Tracheophyta</taxon>
        <taxon>Spermatophyta</taxon>
        <taxon>Magnoliopsida</taxon>
        <taxon>eudicotyledons</taxon>
        <taxon>Gunneridae</taxon>
        <taxon>Pentapetalae</taxon>
        <taxon>rosids</taxon>
        <taxon>malvids</taxon>
        <taxon>Malvales</taxon>
        <taxon>Malvaceae</taxon>
        <taxon>Grewioideae</taxon>
        <taxon>Apeibeae</taxon>
        <taxon>Corchorus</taxon>
    </lineage>
</organism>
<keyword evidence="2" id="KW-1185">Reference proteome</keyword>
<dbReference type="Proteomes" id="UP000187203">
    <property type="component" value="Unassembled WGS sequence"/>
</dbReference>
<name>A0A1R3KXP4_9ROSI</name>
<protein>
    <submittedName>
        <fullName evidence="1">Uncharacterized protein</fullName>
    </submittedName>
</protein>
<gene>
    <name evidence="1" type="ORF">COLO4_03639</name>
</gene>
<proteinExistence type="predicted"/>
<dbReference type="AlphaFoldDB" id="A0A1R3KXP4"/>
<dbReference type="EMBL" id="AWUE01010159">
    <property type="protein sequence ID" value="OMP11865.1"/>
    <property type="molecule type" value="Genomic_DNA"/>
</dbReference>
<comment type="caution">
    <text evidence="1">The sequence shown here is derived from an EMBL/GenBank/DDBJ whole genome shotgun (WGS) entry which is preliminary data.</text>
</comment>
<evidence type="ECO:0000313" key="2">
    <source>
        <dbReference type="Proteomes" id="UP000187203"/>
    </source>
</evidence>
<evidence type="ECO:0000313" key="1">
    <source>
        <dbReference type="EMBL" id="OMP11865.1"/>
    </source>
</evidence>
<reference evidence="2" key="1">
    <citation type="submission" date="2013-09" db="EMBL/GenBank/DDBJ databases">
        <title>Corchorus olitorius genome sequencing.</title>
        <authorList>
            <person name="Alam M."/>
            <person name="Haque M.S."/>
            <person name="Islam M.S."/>
            <person name="Emdad E.M."/>
            <person name="Islam M.M."/>
            <person name="Ahmed B."/>
            <person name="Halim A."/>
            <person name="Hossen Q.M.M."/>
            <person name="Hossain M.Z."/>
            <person name="Ahmed R."/>
            <person name="Khan M.M."/>
            <person name="Islam R."/>
            <person name="Rashid M.M."/>
            <person name="Khan S.A."/>
            <person name="Rahman M.S."/>
            <person name="Alam M."/>
            <person name="Yahiya A.S."/>
            <person name="Khan M.S."/>
            <person name="Azam M.S."/>
            <person name="Haque T."/>
            <person name="Lashkar M.Z.H."/>
            <person name="Akhand A.I."/>
            <person name="Morshed G."/>
            <person name="Roy S."/>
            <person name="Uddin K.S."/>
            <person name="Rabeya T."/>
            <person name="Hossain A.S."/>
            <person name="Chowdhury A."/>
            <person name="Snigdha A.R."/>
            <person name="Mortoza M.S."/>
            <person name="Matin S.A."/>
            <person name="Hoque S.M.E."/>
            <person name="Islam M.K."/>
            <person name="Roy D.K."/>
            <person name="Haider R."/>
            <person name="Moosa M.M."/>
            <person name="Elias S.M."/>
            <person name="Hasan A.M."/>
            <person name="Jahan S."/>
            <person name="Shafiuddin M."/>
            <person name="Mahmood N."/>
            <person name="Shommy N.S."/>
        </authorList>
    </citation>
    <scope>NUCLEOTIDE SEQUENCE [LARGE SCALE GENOMIC DNA]</scope>
    <source>
        <strain evidence="2">cv. O-4</strain>
    </source>
</reference>
<sequence>MGSSSLLDSNSWKQSRKGVTQFKLRVFVRAKTSLLPDGTTWSSGNPSDIDKNLK</sequence>